<dbReference type="GO" id="GO:0016020">
    <property type="term" value="C:membrane"/>
    <property type="evidence" value="ECO:0007669"/>
    <property type="project" value="InterPro"/>
</dbReference>
<protein>
    <submittedName>
        <fullName evidence="5">GGDEF domain-containing protein</fullName>
    </submittedName>
</protein>
<name>A0A1P8KDE6_9BURK</name>
<feature type="transmembrane region" description="Helical" evidence="1">
    <location>
        <begin position="271"/>
        <end position="291"/>
    </location>
</feature>
<dbReference type="Gene3D" id="3.30.70.270">
    <property type="match status" value="1"/>
</dbReference>
<dbReference type="PROSITE" id="PS50883">
    <property type="entry name" value="EAL"/>
    <property type="match status" value="1"/>
</dbReference>
<feature type="domain" description="EAL" evidence="2">
    <location>
        <begin position="518"/>
        <end position="771"/>
    </location>
</feature>
<reference evidence="5 6" key="1">
    <citation type="submission" date="2017-01" db="EMBL/GenBank/DDBJ databases">
        <authorList>
            <person name="Mah S.A."/>
            <person name="Swanson W.J."/>
            <person name="Moy G.W."/>
            <person name="Vacquier V.D."/>
        </authorList>
    </citation>
    <scope>NUCLEOTIDE SEQUENCE [LARGE SCALE GENOMIC DNA]</scope>
    <source>
        <strain evidence="5 6">DSM 22694</strain>
    </source>
</reference>
<dbReference type="SUPFAM" id="SSF141868">
    <property type="entry name" value="EAL domain-like"/>
    <property type="match status" value="1"/>
</dbReference>
<dbReference type="InterPro" id="IPR001633">
    <property type="entry name" value="EAL_dom"/>
</dbReference>
<dbReference type="Proteomes" id="UP000186110">
    <property type="component" value="Chromosome"/>
</dbReference>
<dbReference type="PANTHER" id="PTHR33121:SF71">
    <property type="entry name" value="OXYGEN SENSOR PROTEIN DOSP"/>
    <property type="match status" value="1"/>
</dbReference>
<dbReference type="AlphaFoldDB" id="A0A1P8KDE6"/>
<dbReference type="Gene3D" id="3.20.20.450">
    <property type="entry name" value="EAL domain"/>
    <property type="match status" value="1"/>
</dbReference>
<dbReference type="NCBIfam" id="TIGR00254">
    <property type="entry name" value="GGDEF"/>
    <property type="match status" value="1"/>
</dbReference>
<dbReference type="CDD" id="cd01949">
    <property type="entry name" value="GGDEF"/>
    <property type="match status" value="1"/>
</dbReference>
<dbReference type="SMART" id="SM00267">
    <property type="entry name" value="GGDEF"/>
    <property type="match status" value="1"/>
</dbReference>
<dbReference type="EMBL" id="CP019239">
    <property type="protein sequence ID" value="APW43976.1"/>
    <property type="molecule type" value="Genomic_DNA"/>
</dbReference>
<keyword evidence="1" id="KW-1133">Transmembrane helix</keyword>
<keyword evidence="1" id="KW-0472">Membrane</keyword>
<dbReference type="PROSITE" id="PS50885">
    <property type="entry name" value="HAMP"/>
    <property type="match status" value="1"/>
</dbReference>
<dbReference type="CDD" id="cd01948">
    <property type="entry name" value="EAL"/>
    <property type="match status" value="1"/>
</dbReference>
<gene>
    <name evidence="5" type="ORF">RS694_16510</name>
</gene>
<dbReference type="RefSeq" id="WP_029708423.1">
    <property type="nucleotide sequence ID" value="NZ_CP019239.1"/>
</dbReference>
<feature type="domain" description="GGDEF" evidence="4">
    <location>
        <begin position="377"/>
        <end position="509"/>
    </location>
</feature>
<dbReference type="InterPro" id="IPR050706">
    <property type="entry name" value="Cyclic-di-GMP_PDE-like"/>
</dbReference>
<evidence type="ECO:0000313" key="6">
    <source>
        <dbReference type="Proteomes" id="UP000186110"/>
    </source>
</evidence>
<keyword evidence="6" id="KW-1185">Reference proteome</keyword>
<keyword evidence="1" id="KW-0812">Transmembrane</keyword>
<dbReference type="Pfam" id="PF00563">
    <property type="entry name" value="EAL"/>
    <property type="match status" value="1"/>
</dbReference>
<dbReference type="GO" id="GO:0007165">
    <property type="term" value="P:signal transduction"/>
    <property type="evidence" value="ECO:0007669"/>
    <property type="project" value="InterPro"/>
</dbReference>
<dbReference type="SMART" id="SM00052">
    <property type="entry name" value="EAL"/>
    <property type="match status" value="1"/>
</dbReference>
<dbReference type="SMART" id="SM00304">
    <property type="entry name" value="HAMP"/>
    <property type="match status" value="1"/>
</dbReference>
<dbReference type="CDD" id="cd06225">
    <property type="entry name" value="HAMP"/>
    <property type="match status" value="1"/>
</dbReference>
<evidence type="ECO:0000313" key="5">
    <source>
        <dbReference type="EMBL" id="APW43976.1"/>
    </source>
</evidence>
<organism evidence="5 6">
    <name type="scientific">Rhodoferax saidenbachensis</name>
    <dbReference type="NCBI Taxonomy" id="1484693"/>
    <lineage>
        <taxon>Bacteria</taxon>
        <taxon>Pseudomonadati</taxon>
        <taxon>Pseudomonadota</taxon>
        <taxon>Betaproteobacteria</taxon>
        <taxon>Burkholderiales</taxon>
        <taxon>Comamonadaceae</taxon>
        <taxon>Rhodoferax</taxon>
    </lineage>
</organism>
<dbReference type="KEGG" id="rsb:RS694_16510"/>
<dbReference type="InterPro" id="IPR029787">
    <property type="entry name" value="Nucleotide_cyclase"/>
</dbReference>
<dbReference type="Pfam" id="PF00990">
    <property type="entry name" value="GGDEF"/>
    <property type="match status" value="1"/>
</dbReference>
<accession>A0A1P8KDE6</accession>
<sequence>MRLRNRSLVTRIVLLSVGLLLLIQLAVQLVVRSSIENSVRQNLQRELSADEKVWARLVEQNAQRLSLGASVLASDFGFRAAVTSEDEETIESALENQGARIGATIAAFLDTSFQLKAIANAQDAALSSQSLTALGQAMARDGQQGRMALERGRVHQFVLVPVRAPLVVGWVLMGFAVDEALSTDMLAVSGAHVVIVNQSSGQPVQLLHTTLNNPPLQALAEGARARGLVTVAEDQYAVRSVALDAASPSLQTYLLRSSTEARAAFERMKTVLLLIAALGLLLFAVGSSMLARRVARPLDLLVADTERLGRGDYGQAVNDFGRQDEVGNLARSFDRMRLNIQASQAEIRQLAYWDRLTGLPNRAQFREALQTAADEAPTLAVIILDLDRFKHINDVLGYAFGDRVLQTVARRLHHLAEAEQALAARLAGGEFALLLAGAQAPEALALAAKINQAFVEPVSLDGQTVDLSAAIGIACWPMHAQEPDVLLGRAEVAMYVAKRKSLDMQVYDASLDSTSAQNLSLLSELRQAIDGNELRLFLQPKIGLRDDSVVAAEALVRWAHPVRGMVQPMQFIPFAEQTGFVRYLTLWMLEEAARQWKSLQPENGTLRIAINLSTRDLMDLDFPQKIDEMLDRYGVPREGFCLEITESAIMDDPQRAETTLNQLAASGYKLSIDDFGTGYSSLAYLKRLPVSELKIDKSFVMGMEQDESDAKIVRSTIELAHNLGLTVVAEGVENARIYALLAALQCDEAQGYYMGKPMISTDFVQWSRDWAARPRAAA</sequence>
<dbReference type="InterPro" id="IPR043128">
    <property type="entry name" value="Rev_trsase/Diguanyl_cyclase"/>
</dbReference>
<dbReference type="InterPro" id="IPR003660">
    <property type="entry name" value="HAMP_dom"/>
</dbReference>
<evidence type="ECO:0000256" key="1">
    <source>
        <dbReference type="SAM" id="Phobius"/>
    </source>
</evidence>
<evidence type="ECO:0000259" key="3">
    <source>
        <dbReference type="PROSITE" id="PS50885"/>
    </source>
</evidence>
<dbReference type="eggNOG" id="COG5001">
    <property type="taxonomic scope" value="Bacteria"/>
</dbReference>
<dbReference type="Gene3D" id="6.10.340.10">
    <property type="match status" value="1"/>
</dbReference>
<dbReference type="InterPro" id="IPR035919">
    <property type="entry name" value="EAL_sf"/>
</dbReference>
<dbReference type="STRING" id="1484693.RS694_16510"/>
<evidence type="ECO:0000259" key="2">
    <source>
        <dbReference type="PROSITE" id="PS50883"/>
    </source>
</evidence>
<dbReference type="Pfam" id="PF00672">
    <property type="entry name" value="HAMP"/>
    <property type="match status" value="1"/>
</dbReference>
<dbReference type="PANTHER" id="PTHR33121">
    <property type="entry name" value="CYCLIC DI-GMP PHOSPHODIESTERASE PDEF"/>
    <property type="match status" value="1"/>
</dbReference>
<dbReference type="SUPFAM" id="SSF158472">
    <property type="entry name" value="HAMP domain-like"/>
    <property type="match status" value="1"/>
</dbReference>
<dbReference type="SUPFAM" id="SSF55073">
    <property type="entry name" value="Nucleotide cyclase"/>
    <property type="match status" value="1"/>
</dbReference>
<evidence type="ECO:0000259" key="4">
    <source>
        <dbReference type="PROSITE" id="PS50887"/>
    </source>
</evidence>
<dbReference type="InterPro" id="IPR029150">
    <property type="entry name" value="dCache_3"/>
</dbReference>
<proteinExistence type="predicted"/>
<dbReference type="GO" id="GO:0071111">
    <property type="term" value="F:cyclic-guanylate-specific phosphodiesterase activity"/>
    <property type="evidence" value="ECO:0007669"/>
    <property type="project" value="InterPro"/>
</dbReference>
<feature type="domain" description="HAMP" evidence="3">
    <location>
        <begin position="292"/>
        <end position="345"/>
    </location>
</feature>
<dbReference type="PROSITE" id="PS50887">
    <property type="entry name" value="GGDEF"/>
    <property type="match status" value="1"/>
</dbReference>
<dbReference type="Pfam" id="PF14827">
    <property type="entry name" value="dCache_3"/>
    <property type="match status" value="1"/>
</dbReference>
<dbReference type="InterPro" id="IPR000160">
    <property type="entry name" value="GGDEF_dom"/>
</dbReference>